<evidence type="ECO:0000313" key="4">
    <source>
        <dbReference type="EMBL" id="ADX67231.1"/>
    </source>
</evidence>
<feature type="region of interest" description="Disordered" evidence="2">
    <location>
        <begin position="423"/>
        <end position="443"/>
    </location>
</feature>
<dbReference type="KEGG" id="wvi:Weevi_0512"/>
<dbReference type="SUPFAM" id="SSF142433">
    <property type="entry name" value="CinA-like"/>
    <property type="match status" value="1"/>
</dbReference>
<evidence type="ECO:0000256" key="1">
    <source>
        <dbReference type="HAMAP-Rule" id="MF_00226"/>
    </source>
</evidence>
<dbReference type="PANTHER" id="PTHR13939:SF0">
    <property type="entry name" value="NMN AMIDOHYDROLASE-LIKE PROTEIN YFAY"/>
    <property type="match status" value="1"/>
</dbReference>
<dbReference type="RefSeq" id="WP_013597623.1">
    <property type="nucleotide sequence ID" value="NC_015144.1"/>
</dbReference>
<accession>F0NZA2</accession>
<evidence type="ECO:0000256" key="2">
    <source>
        <dbReference type="SAM" id="MobiDB-lite"/>
    </source>
</evidence>
<dbReference type="SMART" id="SM00852">
    <property type="entry name" value="MoCF_biosynth"/>
    <property type="match status" value="1"/>
</dbReference>
<dbReference type="InterPro" id="IPR036425">
    <property type="entry name" value="MoaB/Mog-like_dom_sf"/>
</dbReference>
<dbReference type="AlphaFoldDB" id="F0NZA2"/>
<dbReference type="Pfam" id="PF00994">
    <property type="entry name" value="MoCF_biosynth"/>
    <property type="match status" value="1"/>
</dbReference>
<evidence type="ECO:0000313" key="5">
    <source>
        <dbReference type="Proteomes" id="UP000008641"/>
    </source>
</evidence>
<dbReference type="HAMAP" id="MF_00226_B">
    <property type="entry name" value="CinA_B"/>
    <property type="match status" value="1"/>
</dbReference>
<dbReference type="Gene3D" id="3.90.950.20">
    <property type="entry name" value="CinA-like"/>
    <property type="match status" value="1"/>
</dbReference>
<dbReference type="HOGENOM" id="CLU_030805_9_2_10"/>
<dbReference type="Pfam" id="PF02464">
    <property type="entry name" value="CinA"/>
    <property type="match status" value="1"/>
</dbReference>
<protein>
    <recommendedName>
        <fullName evidence="1">CinA-like protein</fullName>
    </recommendedName>
</protein>
<dbReference type="InterPro" id="IPR008135">
    <property type="entry name" value="Competence-induced_CinA"/>
</dbReference>
<dbReference type="EMBL" id="CP002455">
    <property type="protein sequence ID" value="ADX67231.1"/>
    <property type="molecule type" value="Genomic_DNA"/>
</dbReference>
<dbReference type="NCBIfam" id="TIGR00199">
    <property type="entry name" value="PncC_domain"/>
    <property type="match status" value="1"/>
</dbReference>
<reference evidence="4 5" key="1">
    <citation type="journal article" date="2011" name="Stand. Genomic Sci.">
        <title>Complete genome sequence of Weeksella virosa type strain (9751).</title>
        <authorList>
            <person name="Lang E."/>
            <person name="Teshima H."/>
            <person name="Lucas S."/>
            <person name="Lapidus A."/>
            <person name="Hammon N."/>
            <person name="Deshpande S."/>
            <person name="Nolan M."/>
            <person name="Cheng J.F."/>
            <person name="Pitluck S."/>
            <person name="Liolios K."/>
            <person name="Pagani I."/>
            <person name="Mikhailova N."/>
            <person name="Ivanova N."/>
            <person name="Mavromatis K."/>
            <person name="Pati A."/>
            <person name="Tapia R."/>
            <person name="Han C."/>
            <person name="Goodwin L."/>
            <person name="Chen A."/>
            <person name="Palaniappan K."/>
            <person name="Land M."/>
            <person name="Hauser L."/>
            <person name="Chang Y.J."/>
            <person name="Jeffries C.D."/>
            <person name="Brambilla E.M."/>
            <person name="Kopitz M."/>
            <person name="Rohde M."/>
            <person name="Goker M."/>
            <person name="Tindall B.J."/>
            <person name="Detter J.C."/>
            <person name="Woyke T."/>
            <person name="Bristow J."/>
            <person name="Eisen J.A."/>
            <person name="Markowitz V."/>
            <person name="Hugenholtz P."/>
            <person name="Klenk H.P."/>
            <person name="Kyrpides N.C."/>
        </authorList>
    </citation>
    <scope>NUCLEOTIDE SEQUENCE [LARGE SCALE GENOMIC DNA]</scope>
    <source>
        <strain evidence="5">ATCC 43766 / DSM 16922 / JCM 21250 / NBRC 16016 / NCTC 11634 / CL345/78</strain>
    </source>
</reference>
<gene>
    <name evidence="4" type="ordered locus">Weevi_0512</name>
</gene>
<reference evidence="5" key="2">
    <citation type="journal article" date="2011" name="Stand. Genomic Sci.">
        <title>Complete genome sequence of Weeksella virosa type strain (9751T).</title>
        <authorList>
            <person name="Lang E."/>
            <person name="Teshima H."/>
            <person name="Lucas S."/>
            <person name="Lapidus A."/>
            <person name="Hammon N."/>
            <person name="Deshpande S."/>
            <person name="Nolan M."/>
            <person name="Cheng J."/>
            <person name="Pitluck S."/>
            <person name="Liolios K."/>
            <person name="Pagani I."/>
            <person name="Mikhailova N."/>
            <person name="Ivanova N."/>
            <person name="Mavromatis K."/>
            <person name="Pati A."/>
            <person name="Tapia R."/>
            <person name="Han C."/>
            <person name="Goodwin L."/>
            <person name="Chen A."/>
            <person name="Palaniappan K."/>
            <person name="Land M."/>
            <person name="Hauser L."/>
            <person name="Chang Y."/>
            <person name="Jeffries C."/>
            <person name="Brambilla E."/>
            <person name="Kopitz M."/>
            <person name="Rohde M."/>
            <person name="Goker M."/>
            <person name="Tindall B."/>
            <person name="Detter J."/>
            <person name="Woyke T."/>
            <person name="Bristow J."/>
            <person name="Eisen J."/>
            <person name="Markowitz V."/>
            <person name="Hugenholtz P."/>
            <person name="Klenk H."/>
            <person name="Kyrpides N."/>
        </authorList>
    </citation>
    <scope>NUCLEOTIDE SEQUENCE [LARGE SCALE GENOMIC DNA]</scope>
    <source>
        <strain evidence="5">ATCC 43766 / DSM 16922 / JCM 21250 / NBRC 16016 / NCTC 11634 / CL345/78</strain>
    </source>
</reference>
<dbReference type="InterPro" id="IPR036653">
    <property type="entry name" value="CinA-like_C"/>
</dbReference>
<organism evidence="4 5">
    <name type="scientific">Weeksella virosa (strain ATCC 43766 / DSM 16922 / JCM 21250 / CCUG 30538 / CDC 9751 / IAM 14551 / NBRC 16016 / NCTC 11634 / CL345/78)</name>
    <dbReference type="NCBI Taxonomy" id="865938"/>
    <lineage>
        <taxon>Bacteria</taxon>
        <taxon>Pseudomonadati</taxon>
        <taxon>Bacteroidota</taxon>
        <taxon>Flavobacteriia</taxon>
        <taxon>Flavobacteriales</taxon>
        <taxon>Weeksellaceae</taxon>
        <taxon>Weeksella</taxon>
    </lineage>
</organism>
<dbReference type="Proteomes" id="UP000008641">
    <property type="component" value="Chromosome"/>
</dbReference>
<dbReference type="eggNOG" id="COG1058">
    <property type="taxonomic scope" value="Bacteria"/>
</dbReference>
<dbReference type="PANTHER" id="PTHR13939">
    <property type="entry name" value="NICOTINAMIDE-NUCLEOTIDE AMIDOHYDROLASE PNCC"/>
    <property type="match status" value="1"/>
</dbReference>
<feature type="domain" description="MoaB/Mog" evidence="3">
    <location>
        <begin position="6"/>
        <end position="175"/>
    </location>
</feature>
<keyword evidence="5" id="KW-1185">Reference proteome</keyword>
<proteinExistence type="inferred from homology"/>
<dbReference type="OrthoDB" id="9801454at2"/>
<dbReference type="eggNOG" id="COG1546">
    <property type="taxonomic scope" value="Bacteria"/>
</dbReference>
<feature type="compositionally biased region" description="Basic residues" evidence="2">
    <location>
        <begin position="424"/>
        <end position="435"/>
    </location>
</feature>
<comment type="similarity">
    <text evidence="1">Belongs to the CinA family.</text>
</comment>
<dbReference type="InterPro" id="IPR050101">
    <property type="entry name" value="CinA"/>
</dbReference>
<sequence>MNIKASILTIGDELLVGQIVDTNSTFIAQSLTKLGYDIQEIISVKDETVRIIEAFTRALTQSDVVLVTGGLGPTRDDKTKQALCLLLDCELKSDPKVLKNITRLFKKRGYKTELNQLNKHQGLVPEKSIVVENTEGTAPCLWTEIDDKVLINLPGVPFEMKALMRKKIIPKLQKKYNSDAIYQHDVMIHNITESDLAILLEKWENNLPQSIQVAYLPSRAAIDLRLTSIGTTQQEAKKMLQPSLQSLKKIIKPYLLTAYSGKIEERLGAILRQQKRTISTAESCTGGAIAQLLTSVSGSSVYFVGGVVAYATDLKIRVLQVSKTLVEEKTVVSEEVAIAMAKGAQKKLKSSIAVATTGVAGPKKGEDGKPVGTAWIAVTDGENSLTQACFYPYMDREDFTKTITTNALLLSIRFLLDNNNQIAKPKRTQKKKVQKNKQEKQKT</sequence>
<dbReference type="InterPro" id="IPR041424">
    <property type="entry name" value="CinA_KH"/>
</dbReference>
<dbReference type="NCBIfam" id="TIGR00177">
    <property type="entry name" value="molyb_syn"/>
    <property type="match status" value="1"/>
</dbReference>
<dbReference type="CDD" id="cd00885">
    <property type="entry name" value="cinA"/>
    <property type="match status" value="1"/>
</dbReference>
<dbReference type="NCBIfam" id="TIGR00200">
    <property type="entry name" value="cinA_nterm"/>
    <property type="match status" value="1"/>
</dbReference>
<dbReference type="Gene3D" id="3.40.980.10">
    <property type="entry name" value="MoaB/Mog-like domain"/>
    <property type="match status" value="1"/>
</dbReference>
<dbReference type="InterPro" id="IPR008136">
    <property type="entry name" value="CinA_C"/>
</dbReference>
<dbReference type="InterPro" id="IPR001453">
    <property type="entry name" value="MoaB/Mog_dom"/>
</dbReference>
<dbReference type="Pfam" id="PF18146">
    <property type="entry name" value="CinA_KH"/>
    <property type="match status" value="1"/>
</dbReference>
<dbReference type="SUPFAM" id="SSF53218">
    <property type="entry name" value="Molybdenum cofactor biosynthesis proteins"/>
    <property type="match status" value="1"/>
</dbReference>
<dbReference type="PIRSF" id="PIRSF006728">
    <property type="entry name" value="CinA"/>
    <property type="match status" value="1"/>
</dbReference>
<name>F0NZA2_WEEVC</name>
<evidence type="ECO:0000259" key="3">
    <source>
        <dbReference type="SMART" id="SM00852"/>
    </source>
</evidence>
<dbReference type="STRING" id="865938.Weevi_0512"/>